<accession>A0A5J5D3W5</accession>
<evidence type="ECO:0000313" key="7">
    <source>
        <dbReference type="EMBL" id="KAA8589412.1"/>
    </source>
</evidence>
<evidence type="ECO:0000256" key="2">
    <source>
        <dbReference type="ARBA" id="ARBA00022659"/>
    </source>
</evidence>
<evidence type="ECO:0000259" key="6">
    <source>
        <dbReference type="PROSITE" id="PS50923"/>
    </source>
</evidence>
<keyword evidence="4 5" id="KW-1015">Disulfide bond</keyword>
<dbReference type="PROSITE" id="PS50923">
    <property type="entry name" value="SUSHI"/>
    <property type="match status" value="1"/>
</dbReference>
<dbReference type="InterPro" id="IPR000436">
    <property type="entry name" value="Sushi_SCR_CCP_dom"/>
</dbReference>
<comment type="caution">
    <text evidence="7">The sequence shown here is derived from an EMBL/GenBank/DDBJ whole genome shotgun (WGS) entry which is preliminary data.</text>
</comment>
<dbReference type="InterPro" id="IPR035976">
    <property type="entry name" value="Sushi/SCR/CCP_sf"/>
</dbReference>
<dbReference type="Pfam" id="PF00084">
    <property type="entry name" value="Sushi"/>
    <property type="match status" value="1"/>
</dbReference>
<dbReference type="AlphaFoldDB" id="A0A5J5D3W5"/>
<name>A0A5J5D3W5_9PERO</name>
<feature type="non-terminal residue" evidence="7">
    <location>
        <position position="118"/>
    </location>
</feature>
<dbReference type="SMART" id="SM00032">
    <property type="entry name" value="CCP"/>
    <property type="match status" value="1"/>
</dbReference>
<evidence type="ECO:0000313" key="8">
    <source>
        <dbReference type="Proteomes" id="UP000327493"/>
    </source>
</evidence>
<proteinExistence type="predicted"/>
<dbReference type="EMBL" id="VOFY01000009">
    <property type="protein sequence ID" value="KAA8589412.1"/>
    <property type="molecule type" value="Genomic_DNA"/>
</dbReference>
<sequence length="118" mass="13529">MKKSNMHSVGCGSPPPLTDGDIKYTLKSNYSHKERVEFMCQSYFTMEGEPNRTCINGKWIGQMRCLKPCIVNEDVYKEHNITLKSNDRTFFTHDEMIEFKCARGIPVGAVAMRQRCNG</sequence>
<dbReference type="Gene3D" id="2.10.70.10">
    <property type="entry name" value="Complement Module, domain 1"/>
    <property type="match status" value="2"/>
</dbReference>
<evidence type="ECO:0000256" key="1">
    <source>
        <dbReference type="ARBA" id="ARBA00004328"/>
    </source>
</evidence>
<reference evidence="7 8" key="1">
    <citation type="submission" date="2019-08" db="EMBL/GenBank/DDBJ databases">
        <title>A chromosome-level genome assembly, high-density linkage maps, and genome scans reveal the genomic architecture of hybrid incompatibilities underlying speciation via character displacement in darters (Percidae: Etheostominae).</title>
        <authorList>
            <person name="Moran R.L."/>
            <person name="Catchen J.M."/>
            <person name="Fuller R.C."/>
        </authorList>
    </citation>
    <scope>NUCLEOTIDE SEQUENCE [LARGE SCALE GENOMIC DNA]</scope>
    <source>
        <strain evidence="7">EspeVRDwgs_2016</strain>
        <tissue evidence="7">Muscle</tissue>
    </source>
</reference>
<dbReference type="InterPro" id="IPR051503">
    <property type="entry name" value="ComplSys_Reg/VirEntry_Med"/>
</dbReference>
<evidence type="ECO:0000256" key="3">
    <source>
        <dbReference type="ARBA" id="ARBA00022729"/>
    </source>
</evidence>
<dbReference type="Proteomes" id="UP000327493">
    <property type="component" value="Chromosome 9"/>
</dbReference>
<evidence type="ECO:0000256" key="4">
    <source>
        <dbReference type="ARBA" id="ARBA00023157"/>
    </source>
</evidence>
<evidence type="ECO:0000256" key="5">
    <source>
        <dbReference type="PROSITE-ProRule" id="PRU00302"/>
    </source>
</evidence>
<feature type="disulfide bond" evidence="5">
    <location>
        <begin position="11"/>
        <end position="54"/>
    </location>
</feature>
<keyword evidence="3" id="KW-0732">Signal</keyword>
<dbReference type="PANTHER" id="PTHR45785">
    <property type="entry name" value="COMPLEMENT FACTOR H-RELATED"/>
    <property type="match status" value="1"/>
</dbReference>
<protein>
    <recommendedName>
        <fullName evidence="6">Sushi domain-containing protein</fullName>
    </recommendedName>
</protein>
<feature type="domain" description="Sushi" evidence="6">
    <location>
        <begin position="9"/>
        <end position="67"/>
    </location>
</feature>
<comment type="subcellular location">
    <subcellularLocation>
        <location evidence="1">Virion</location>
    </subcellularLocation>
</comment>
<dbReference type="CDD" id="cd00033">
    <property type="entry name" value="CCP"/>
    <property type="match status" value="1"/>
</dbReference>
<keyword evidence="2 5" id="KW-0768">Sushi</keyword>
<dbReference type="SUPFAM" id="SSF57535">
    <property type="entry name" value="Complement control module/SCR domain"/>
    <property type="match status" value="2"/>
</dbReference>
<keyword evidence="8" id="KW-1185">Reference proteome</keyword>
<comment type="caution">
    <text evidence="5">Lacks conserved residue(s) required for the propagation of feature annotation.</text>
</comment>
<dbReference type="PANTHER" id="PTHR45785:SF2">
    <property type="entry name" value="COMPLEMENT FACTOR H-RELATED"/>
    <property type="match status" value="1"/>
</dbReference>
<organism evidence="7 8">
    <name type="scientific">Etheostoma spectabile</name>
    <name type="common">orangethroat darter</name>
    <dbReference type="NCBI Taxonomy" id="54343"/>
    <lineage>
        <taxon>Eukaryota</taxon>
        <taxon>Metazoa</taxon>
        <taxon>Chordata</taxon>
        <taxon>Craniata</taxon>
        <taxon>Vertebrata</taxon>
        <taxon>Euteleostomi</taxon>
        <taxon>Actinopterygii</taxon>
        <taxon>Neopterygii</taxon>
        <taxon>Teleostei</taxon>
        <taxon>Neoteleostei</taxon>
        <taxon>Acanthomorphata</taxon>
        <taxon>Eupercaria</taxon>
        <taxon>Perciformes</taxon>
        <taxon>Percoidei</taxon>
        <taxon>Percidae</taxon>
        <taxon>Etheostomatinae</taxon>
        <taxon>Etheostoma</taxon>
    </lineage>
</organism>
<gene>
    <name evidence="7" type="ORF">FQN60_012777</name>
</gene>